<dbReference type="EMBL" id="AACCII010000003">
    <property type="protein sequence ID" value="EAJ9718564.1"/>
    <property type="molecule type" value="Genomic_DNA"/>
</dbReference>
<gene>
    <name evidence="1" type="ORF">E8P16_03755</name>
</gene>
<reference evidence="1 2" key="1">
    <citation type="submission" date="2019-04" db="EMBL/GenBank/DDBJ databases">
        <authorList>
            <consortium name="PulseNet: The National Subtyping Network for Foodborne Disease Surveillance"/>
            <person name="Tarr C.L."/>
            <person name="Trees E."/>
            <person name="Katz L.S."/>
            <person name="Carleton-Romer H.A."/>
            <person name="Stroika S."/>
            <person name="Kucerova Z."/>
            <person name="Roache K.F."/>
            <person name="Sabol A.L."/>
            <person name="Besser J."/>
            <person name="Gerner-Smidt P."/>
        </authorList>
    </citation>
    <scope>NUCLEOTIDE SEQUENCE [LARGE SCALE GENOMIC DNA]</scope>
    <source>
        <strain evidence="1 2">PNUSAC009041</strain>
    </source>
</reference>
<proteinExistence type="predicted"/>
<dbReference type="RefSeq" id="WP_002883326.1">
    <property type="nucleotide sequence ID" value="NZ_CAJGYF010000012.1"/>
</dbReference>
<organism evidence="1 2">
    <name type="scientific">Campylobacter jejuni</name>
    <dbReference type="NCBI Taxonomy" id="197"/>
    <lineage>
        <taxon>Bacteria</taxon>
        <taxon>Pseudomonadati</taxon>
        <taxon>Campylobacterota</taxon>
        <taxon>Epsilonproteobacteria</taxon>
        <taxon>Campylobacterales</taxon>
        <taxon>Campylobacteraceae</taxon>
        <taxon>Campylobacter</taxon>
    </lineage>
</organism>
<evidence type="ECO:0000313" key="1">
    <source>
        <dbReference type="EMBL" id="EAJ9718564.1"/>
    </source>
</evidence>
<protein>
    <submittedName>
        <fullName evidence="1">Uncharacterized protein</fullName>
    </submittedName>
</protein>
<dbReference type="AlphaFoldDB" id="A0A2U0QNB8"/>
<accession>A0A2U0QNB8</accession>
<dbReference type="Pfam" id="PF20390">
    <property type="entry name" value="DUF6685"/>
    <property type="match status" value="1"/>
</dbReference>
<sequence>MLEKIKLYLENYRIQKVLFELLNLDLKELNYSWNDNINCFSFSGGIIKLLKLNEYYIKSSLVYIKDGQWLQKQDDFIGLLSNLFKQDEYKEIDDFDLGVVKSISCSRSNNETNYFANINLYESNIDPRDIIYLFGFDTFRALNKKGGWDLQSCIKHFQEDKILEFTYYEWADWYEWNNHNGSHHFAVALYHLRNNQDKYKVKARIKIEKLNQYNLKKLLEEYEIFITHEDNIYKINSLFNQIFTAQDYKNYKLNNDKTYAIVFKKNKINNFILNILNKLDSKYFFYWNRELKKHSNPK</sequence>
<dbReference type="Proteomes" id="UP000349590">
    <property type="component" value="Unassembled WGS sequence"/>
</dbReference>
<comment type="caution">
    <text evidence="1">The sequence shown here is derived from an EMBL/GenBank/DDBJ whole genome shotgun (WGS) entry which is preliminary data.</text>
</comment>
<name>A0A2U0QNB8_CAMJU</name>
<evidence type="ECO:0000313" key="2">
    <source>
        <dbReference type="Proteomes" id="UP000349590"/>
    </source>
</evidence>
<dbReference type="InterPro" id="IPR046507">
    <property type="entry name" value="DUF6685"/>
</dbReference>